<feature type="binding site" evidence="8">
    <location>
        <position position="57"/>
    </location>
    <ligand>
        <name>S-adenosyl-L-methionine</name>
        <dbReference type="ChEBI" id="CHEBI:59789"/>
    </ligand>
</feature>
<feature type="binding site" evidence="8">
    <location>
        <position position="55"/>
    </location>
    <ligand>
        <name>S-adenosyl-L-methionine</name>
        <dbReference type="ChEBI" id="CHEBI:59789"/>
    </ligand>
</feature>
<evidence type="ECO:0000313" key="13">
    <source>
        <dbReference type="EMBL" id="KAK9814670.1"/>
    </source>
</evidence>
<dbReference type="GO" id="GO:0016435">
    <property type="term" value="F:rRNA (guanine) methyltransferase activity"/>
    <property type="evidence" value="ECO:0007669"/>
    <property type="project" value="TreeGrafter"/>
</dbReference>
<feature type="compositionally biased region" description="Basic residues" evidence="9">
    <location>
        <begin position="391"/>
        <end position="409"/>
    </location>
</feature>
<evidence type="ECO:0000256" key="5">
    <source>
        <dbReference type="ARBA" id="ARBA00022679"/>
    </source>
</evidence>
<reference evidence="13 14" key="1">
    <citation type="journal article" date="2024" name="Nat. Commun.">
        <title>Phylogenomics reveals the evolutionary origins of lichenization in chlorophyte algae.</title>
        <authorList>
            <person name="Puginier C."/>
            <person name="Libourel C."/>
            <person name="Otte J."/>
            <person name="Skaloud P."/>
            <person name="Haon M."/>
            <person name="Grisel S."/>
            <person name="Petersen M."/>
            <person name="Berrin J.G."/>
            <person name="Delaux P.M."/>
            <person name="Dal Grande F."/>
            <person name="Keller J."/>
        </authorList>
    </citation>
    <scope>NUCLEOTIDE SEQUENCE [LARGE SCALE GENOMIC DNA]</scope>
    <source>
        <strain evidence="13 14">SAG 2043</strain>
    </source>
</reference>
<organism evidence="13 14">
    <name type="scientific">[Myrmecia] bisecta</name>
    <dbReference type="NCBI Taxonomy" id="41462"/>
    <lineage>
        <taxon>Eukaryota</taxon>
        <taxon>Viridiplantae</taxon>
        <taxon>Chlorophyta</taxon>
        <taxon>core chlorophytes</taxon>
        <taxon>Trebouxiophyceae</taxon>
        <taxon>Trebouxiales</taxon>
        <taxon>Trebouxiaceae</taxon>
        <taxon>Myrmecia</taxon>
    </lineage>
</organism>
<dbReference type="GO" id="GO:0005730">
    <property type="term" value="C:nucleolus"/>
    <property type="evidence" value="ECO:0007669"/>
    <property type="project" value="UniProtKB-SubCell"/>
</dbReference>
<feature type="compositionally biased region" description="Basic residues" evidence="9">
    <location>
        <begin position="809"/>
        <end position="818"/>
    </location>
</feature>
<feature type="active site" description="Proton acceptor" evidence="8">
    <location>
        <position position="156"/>
    </location>
</feature>
<feature type="compositionally biased region" description="Gly residues" evidence="9">
    <location>
        <begin position="856"/>
        <end position="866"/>
    </location>
</feature>
<feature type="compositionally biased region" description="Acidic residues" evidence="9">
    <location>
        <begin position="664"/>
        <end position="679"/>
    </location>
</feature>
<dbReference type="InterPro" id="IPR015507">
    <property type="entry name" value="rRNA-MeTfrase_E"/>
</dbReference>
<evidence type="ECO:0000256" key="8">
    <source>
        <dbReference type="HAMAP-Rule" id="MF_03163"/>
    </source>
</evidence>
<feature type="region of interest" description="Disordered" evidence="9">
    <location>
        <begin position="443"/>
        <end position="488"/>
    </location>
</feature>
<dbReference type="PANTHER" id="PTHR10920:SF13">
    <property type="entry name" value="PRE-RRNA 2'-O-RIBOSE RNA METHYLTRANSFERASE FTSJ3"/>
    <property type="match status" value="1"/>
</dbReference>
<keyword evidence="14" id="KW-1185">Reference proteome</keyword>
<feature type="compositionally biased region" description="Basic and acidic residues" evidence="9">
    <location>
        <begin position="342"/>
        <end position="374"/>
    </location>
</feature>
<gene>
    <name evidence="13" type="ORF">WJX72_009544</name>
</gene>
<evidence type="ECO:0000259" key="12">
    <source>
        <dbReference type="Pfam" id="PF11861"/>
    </source>
</evidence>
<dbReference type="Gene3D" id="3.40.50.150">
    <property type="entry name" value="Vaccinia Virus protein VP39"/>
    <property type="match status" value="1"/>
</dbReference>
<dbReference type="HAMAP" id="MF_03163">
    <property type="entry name" value="RNA_methyltr_E_SPB1"/>
    <property type="match status" value="1"/>
</dbReference>
<dbReference type="InterPro" id="IPR029063">
    <property type="entry name" value="SAM-dependent_MTases_sf"/>
</dbReference>
<comment type="function">
    <text evidence="8">Probable methyltransferase involved in the maturation of rRNA and in the biogenesis of ribosomal subunits.</text>
</comment>
<keyword evidence="5 8" id="KW-0808">Transferase</keyword>
<dbReference type="InterPro" id="IPR028589">
    <property type="entry name" value="SPB1-like"/>
</dbReference>
<evidence type="ECO:0000256" key="6">
    <source>
        <dbReference type="ARBA" id="ARBA00022691"/>
    </source>
</evidence>
<protein>
    <recommendedName>
        <fullName evidence="8">Putative rRNA methyltransferase</fullName>
        <ecNumber evidence="8">2.1.1.-</ecNumber>
    </recommendedName>
    <alternativeName>
        <fullName evidence="8">2'-O-ribose RNA methyltransferase SPB1 homolog</fullName>
    </alternativeName>
</protein>
<dbReference type="GO" id="GO:0000466">
    <property type="term" value="P:maturation of 5.8S rRNA from tricistronic rRNA transcript (SSU-rRNA, 5.8S rRNA, LSU-rRNA)"/>
    <property type="evidence" value="ECO:0007669"/>
    <property type="project" value="TreeGrafter"/>
</dbReference>
<feature type="domain" description="Ribosomal RNA methyltransferase FtsJ" evidence="10">
    <location>
        <begin position="23"/>
        <end position="199"/>
    </location>
</feature>
<keyword evidence="4 8" id="KW-0489">Methyltransferase</keyword>
<dbReference type="SUPFAM" id="SSF53335">
    <property type="entry name" value="S-adenosyl-L-methionine-dependent methyltransferases"/>
    <property type="match status" value="1"/>
</dbReference>
<evidence type="ECO:0000256" key="9">
    <source>
        <dbReference type="SAM" id="MobiDB-lite"/>
    </source>
</evidence>
<dbReference type="GO" id="GO:0000463">
    <property type="term" value="P:maturation of LSU-rRNA from tricistronic rRNA transcript (SSU-rRNA, 5.8S rRNA, LSU-rRNA)"/>
    <property type="evidence" value="ECO:0007669"/>
    <property type="project" value="TreeGrafter"/>
</dbReference>
<dbReference type="Pfam" id="PF07780">
    <property type="entry name" value="Spb1_C"/>
    <property type="match status" value="1"/>
</dbReference>
<evidence type="ECO:0000256" key="1">
    <source>
        <dbReference type="ARBA" id="ARBA00004604"/>
    </source>
</evidence>
<feature type="binding site" evidence="8">
    <location>
        <position position="75"/>
    </location>
    <ligand>
        <name>S-adenosyl-L-methionine</name>
        <dbReference type="ChEBI" id="CHEBI:59789"/>
    </ligand>
</feature>
<feature type="region of interest" description="Disordered" evidence="9">
    <location>
        <begin position="587"/>
        <end position="683"/>
    </location>
</feature>
<evidence type="ECO:0000256" key="3">
    <source>
        <dbReference type="ARBA" id="ARBA00022552"/>
    </source>
</evidence>
<dbReference type="HAMAP" id="MF_01547">
    <property type="entry name" value="RNA_methyltr_E"/>
    <property type="match status" value="1"/>
</dbReference>
<keyword evidence="2 8" id="KW-0690">Ribosome biogenesis</keyword>
<evidence type="ECO:0000256" key="4">
    <source>
        <dbReference type="ARBA" id="ARBA00022603"/>
    </source>
</evidence>
<dbReference type="Pfam" id="PF01728">
    <property type="entry name" value="FtsJ"/>
    <property type="match status" value="1"/>
</dbReference>
<feature type="region of interest" description="Disordered" evidence="9">
    <location>
        <begin position="342"/>
        <end position="426"/>
    </location>
</feature>
<evidence type="ECO:0000259" key="10">
    <source>
        <dbReference type="Pfam" id="PF01728"/>
    </source>
</evidence>
<dbReference type="PANTHER" id="PTHR10920">
    <property type="entry name" value="RIBOSOMAL RNA METHYLTRANSFERASE"/>
    <property type="match status" value="1"/>
</dbReference>
<dbReference type="InterPro" id="IPR002877">
    <property type="entry name" value="RNA_MeTrfase_FtsJ_dom"/>
</dbReference>
<keyword evidence="7 8" id="KW-0539">Nucleus</keyword>
<sequence>MVKKSKGKHRLDKFYHLAKEQGYRSRAAFKLIQLNRKYNFLEKCRSLLDLCAAPGGWLQVAVKTMPMSSLIIGVDLAPIRPVKGAKALIGDITTQKTRQALKKEANGSLMDAVIHDGAPNVGGAWASEAYTQSALVLEALRLATEFLAPRGTFVTKIFRSQDYNALLYAFNQLFDKVDATKPAASRNTSAEIFVVCLGYKAPSKIDPRLLDPKHLFQDVKEVPRNMGPDALIKMKMKQKKFREGYEEGLSTTHKQTSAVAFITASNPVEMLGQFSKFLLEGPGADLAADVADAGEMAPAIARHALTTPEIRALCADLQVLGRSEFKQLLKWRLQIKKELEVKRAKDASDDEEPAAKDSGKAREGGEEAKEKLDPEEALLAEMAEVKARMEQRRRKEKKRKREAKNKARVRAAQLAMSEGVGEEPRVGKEQLFSLAAVKGRNTAATLGESAAPDERELEQLEADSEEEAAESSGSEGDDSDDDRRRYDAIMDEYLEESYQSYLKRQGVRAEAARQKRKRLGMDGELGSDEDGDAAKVPAAMPVPQESDSDDENGLLVELDERRVGRATSNAAVAAQWFAQDLFNDPALVEDEPDADDKAEEAQAAKPAAKRVRIGAGGGGAPAAAAAGADAEAESDDDDQILKPPAAAKADKSGGFEVVPQDASASEDSDDDGSDPEFDALDERGKAEVLALAKKMLRRKDKQEILDAAYNRYASHDDRLPQWFIEDEQRHRRPPALVSKEEMEEERLRLRAIDARPIKKVAEAKARKRKRVQVKLEAARHKAEGIAAQDDVPTAAKTREIEKLYAKARATGKGKKAKPTRADQYKKKRPLDRRMLSDKREVKGKAKKKAMKKAGKGKGPAGKGGAKAGRKAR</sequence>
<feature type="compositionally biased region" description="Acidic residues" evidence="9">
    <location>
        <begin position="587"/>
        <end position="598"/>
    </location>
</feature>
<evidence type="ECO:0000256" key="2">
    <source>
        <dbReference type="ARBA" id="ARBA00022517"/>
    </source>
</evidence>
<dbReference type="InterPro" id="IPR024576">
    <property type="entry name" value="rRNA_MeTfrase_Spb1_DUF3381"/>
</dbReference>
<dbReference type="GO" id="GO:0030687">
    <property type="term" value="C:preribosome, large subunit precursor"/>
    <property type="evidence" value="ECO:0007669"/>
    <property type="project" value="TreeGrafter"/>
</dbReference>
<dbReference type="Pfam" id="PF11861">
    <property type="entry name" value="DUF3381"/>
    <property type="match status" value="1"/>
</dbReference>
<comment type="similarity">
    <text evidence="8">Belongs to the class I-like SAM-binding methyltransferase superfamily. RNA methyltransferase RlmE family. SPB1 subfamily.</text>
</comment>
<comment type="subcellular location">
    <subcellularLocation>
        <location evidence="1 8">Nucleus</location>
        <location evidence="1 8">Nucleolus</location>
    </subcellularLocation>
</comment>
<feature type="compositionally biased region" description="Basic and acidic residues" evidence="9">
    <location>
        <begin position="831"/>
        <end position="843"/>
    </location>
</feature>
<comment type="catalytic activity">
    <reaction evidence="8">
        <text>a ribonucleotide in rRNA + S-adenosyl-L-methionine = a 2'-O-methylribonucleotide in rRNA + S-adenosyl-L-homocysteine + H(+)</text>
        <dbReference type="Rhea" id="RHEA:48628"/>
        <dbReference type="Rhea" id="RHEA-COMP:12164"/>
        <dbReference type="Rhea" id="RHEA-COMP:12165"/>
        <dbReference type="ChEBI" id="CHEBI:15378"/>
        <dbReference type="ChEBI" id="CHEBI:57856"/>
        <dbReference type="ChEBI" id="CHEBI:59789"/>
        <dbReference type="ChEBI" id="CHEBI:90675"/>
        <dbReference type="ChEBI" id="CHEBI:90676"/>
    </reaction>
</comment>
<proteinExistence type="inferred from homology"/>
<dbReference type="GO" id="GO:0008650">
    <property type="term" value="F:rRNA (uridine-2'-O-)-methyltransferase activity"/>
    <property type="evidence" value="ECO:0007669"/>
    <property type="project" value="TreeGrafter"/>
</dbReference>
<feature type="region of interest" description="Disordered" evidence="9">
    <location>
        <begin position="504"/>
        <end position="552"/>
    </location>
</feature>
<evidence type="ECO:0000256" key="7">
    <source>
        <dbReference type="ARBA" id="ARBA00023242"/>
    </source>
</evidence>
<dbReference type="Proteomes" id="UP001489004">
    <property type="component" value="Unassembled WGS sequence"/>
</dbReference>
<dbReference type="EMBL" id="JALJOR010000007">
    <property type="protein sequence ID" value="KAK9814670.1"/>
    <property type="molecule type" value="Genomic_DNA"/>
</dbReference>
<feature type="domain" description="DUF3381" evidence="12">
    <location>
        <begin position="236"/>
        <end position="410"/>
    </location>
</feature>
<evidence type="ECO:0000313" key="14">
    <source>
        <dbReference type="Proteomes" id="UP001489004"/>
    </source>
</evidence>
<feature type="compositionally biased region" description="Basic residues" evidence="9">
    <location>
        <begin position="844"/>
        <end position="855"/>
    </location>
</feature>
<dbReference type="AlphaFoldDB" id="A0AAW1Q1R5"/>
<keyword evidence="3 8" id="KW-0698">rRNA processing</keyword>
<dbReference type="InterPro" id="IPR012920">
    <property type="entry name" value="rRNA_MeTfrase_SPB1-like_C"/>
</dbReference>
<dbReference type="InterPro" id="IPR050082">
    <property type="entry name" value="RNA_methyltr_RlmE"/>
</dbReference>
<feature type="compositionally biased region" description="Acidic residues" evidence="9">
    <location>
        <begin position="459"/>
        <end position="480"/>
    </location>
</feature>
<comment type="caution">
    <text evidence="13">The sequence shown here is derived from an EMBL/GenBank/DDBJ whole genome shotgun (WGS) entry which is preliminary data.</text>
</comment>
<feature type="binding site" evidence="8">
    <location>
        <position position="91"/>
    </location>
    <ligand>
        <name>S-adenosyl-L-methionine</name>
        <dbReference type="ChEBI" id="CHEBI:59789"/>
    </ligand>
</feature>
<evidence type="ECO:0000259" key="11">
    <source>
        <dbReference type="Pfam" id="PF07780"/>
    </source>
</evidence>
<dbReference type="EC" id="2.1.1.-" evidence="8"/>
<dbReference type="FunFam" id="3.40.50.150:FF:000004">
    <property type="entry name" value="AdoMet-dependent rRNA methyltransferase SPB1"/>
    <property type="match status" value="1"/>
</dbReference>
<keyword evidence="6 8" id="KW-0949">S-adenosyl-L-methionine</keyword>
<feature type="region of interest" description="Disordered" evidence="9">
    <location>
        <begin position="806"/>
        <end position="872"/>
    </location>
</feature>
<feature type="domain" description="Ribosomal RNA methyltransferase SPB1-like C-terminal" evidence="11">
    <location>
        <begin position="650"/>
        <end position="843"/>
    </location>
</feature>
<name>A0AAW1Q1R5_9CHLO</name>
<feature type="binding site" evidence="8">
    <location>
        <position position="116"/>
    </location>
    <ligand>
        <name>S-adenosyl-L-methionine</name>
        <dbReference type="ChEBI" id="CHEBI:59789"/>
    </ligand>
</feature>
<accession>A0AAW1Q1R5</accession>